<keyword evidence="2" id="KW-0808">Transferase</keyword>
<keyword evidence="2" id="KW-0418">Kinase</keyword>
<dbReference type="Proteomes" id="UP000037510">
    <property type="component" value="Unassembled WGS sequence"/>
</dbReference>
<dbReference type="AlphaFoldDB" id="A0A0L7L0Z2"/>
<dbReference type="Pfam" id="PF18016">
    <property type="entry name" value="SAM_3"/>
    <property type="match status" value="1"/>
</dbReference>
<dbReference type="InterPro" id="IPR013761">
    <property type="entry name" value="SAM/pointed_sf"/>
</dbReference>
<dbReference type="InterPro" id="IPR039801">
    <property type="entry name" value="EPS8-like"/>
</dbReference>
<sequence>TRSAQSAHSTSTLHEELKMVLPQIQQRKNVLDIKKTPDIFIHQVSDVAEWLEAKGFSSVAQRQLRVPGHQLFALSRAQLERVLGADEGKRLYSHVLVQRNVSGVSARRRGHGCTVTPRRRGHGCTVTPRRRGHGCTVPPRRRGHECTMTPRRRGHGCR</sequence>
<keyword evidence="2" id="KW-0675">Receptor</keyword>
<protein>
    <submittedName>
        <fullName evidence="2">Epidermal growth factor receptor kinase substrate 8</fullName>
    </submittedName>
</protein>
<comment type="caution">
    <text evidence="2">The sequence shown here is derived from an EMBL/GenBank/DDBJ whole genome shotgun (WGS) entry which is preliminary data.</text>
</comment>
<evidence type="ECO:0000313" key="2">
    <source>
        <dbReference type="EMBL" id="KOB69095.1"/>
    </source>
</evidence>
<dbReference type="SUPFAM" id="SSF47769">
    <property type="entry name" value="SAM/Pointed domain"/>
    <property type="match status" value="1"/>
</dbReference>
<dbReference type="PANTHER" id="PTHR12287:SF23">
    <property type="entry name" value="AROUSER, ISOFORM A-RELATED"/>
    <property type="match status" value="1"/>
</dbReference>
<dbReference type="Gene3D" id="1.10.150.50">
    <property type="entry name" value="Transcription Factor, Ets-1"/>
    <property type="match status" value="1"/>
</dbReference>
<keyword evidence="3" id="KW-1185">Reference proteome</keyword>
<name>A0A0L7L0Z2_OPEBR</name>
<evidence type="ECO:0000313" key="3">
    <source>
        <dbReference type="Proteomes" id="UP000037510"/>
    </source>
</evidence>
<reference evidence="2 3" key="1">
    <citation type="journal article" date="2015" name="Genome Biol. Evol.">
        <title>The genome of winter moth (Operophtera brumata) provides a genomic perspective on sexual dimorphism and phenology.</title>
        <authorList>
            <person name="Derks M.F."/>
            <person name="Smit S."/>
            <person name="Salis L."/>
            <person name="Schijlen E."/>
            <person name="Bossers A."/>
            <person name="Mateman C."/>
            <person name="Pijl A.S."/>
            <person name="de Ridder D."/>
            <person name="Groenen M.A."/>
            <person name="Visser M.E."/>
            <person name="Megens H.J."/>
        </authorList>
    </citation>
    <scope>NUCLEOTIDE SEQUENCE [LARGE SCALE GENOMIC DNA]</scope>
    <source>
        <strain evidence="2">WM2013NL</strain>
        <tissue evidence="2">Head and thorax</tissue>
    </source>
</reference>
<dbReference type="GO" id="GO:0003779">
    <property type="term" value="F:actin binding"/>
    <property type="evidence" value="ECO:0007669"/>
    <property type="project" value="TreeGrafter"/>
</dbReference>
<dbReference type="GO" id="GO:0007266">
    <property type="term" value="P:Rho protein signal transduction"/>
    <property type="evidence" value="ECO:0007669"/>
    <property type="project" value="TreeGrafter"/>
</dbReference>
<dbReference type="GO" id="GO:0005886">
    <property type="term" value="C:plasma membrane"/>
    <property type="evidence" value="ECO:0007669"/>
    <property type="project" value="TreeGrafter"/>
</dbReference>
<dbReference type="InterPro" id="IPR041418">
    <property type="entry name" value="SAM_3"/>
</dbReference>
<dbReference type="EMBL" id="JTDY01003721">
    <property type="protein sequence ID" value="KOB69095.1"/>
    <property type="molecule type" value="Genomic_DNA"/>
</dbReference>
<dbReference type="PANTHER" id="PTHR12287">
    <property type="entry name" value="EPIDERMAL GROWTH FACTOR RECEPTOR KINASE SUBSTRATE EPS8-RELATED PROTEIN"/>
    <property type="match status" value="1"/>
</dbReference>
<feature type="non-terminal residue" evidence="2">
    <location>
        <position position="1"/>
    </location>
</feature>
<proteinExistence type="predicted"/>
<dbReference type="GO" id="GO:0035023">
    <property type="term" value="P:regulation of Rho protein signal transduction"/>
    <property type="evidence" value="ECO:0007669"/>
    <property type="project" value="TreeGrafter"/>
</dbReference>
<evidence type="ECO:0000259" key="1">
    <source>
        <dbReference type="Pfam" id="PF18016"/>
    </source>
</evidence>
<dbReference type="GO" id="GO:0016301">
    <property type="term" value="F:kinase activity"/>
    <property type="evidence" value="ECO:0007669"/>
    <property type="project" value="UniProtKB-KW"/>
</dbReference>
<accession>A0A0L7L0Z2</accession>
<dbReference type="STRING" id="104452.A0A0L7L0Z2"/>
<organism evidence="2 3">
    <name type="scientific">Operophtera brumata</name>
    <name type="common">Winter moth</name>
    <name type="synonym">Phalaena brumata</name>
    <dbReference type="NCBI Taxonomy" id="104452"/>
    <lineage>
        <taxon>Eukaryota</taxon>
        <taxon>Metazoa</taxon>
        <taxon>Ecdysozoa</taxon>
        <taxon>Arthropoda</taxon>
        <taxon>Hexapoda</taxon>
        <taxon>Insecta</taxon>
        <taxon>Pterygota</taxon>
        <taxon>Neoptera</taxon>
        <taxon>Endopterygota</taxon>
        <taxon>Lepidoptera</taxon>
        <taxon>Glossata</taxon>
        <taxon>Ditrysia</taxon>
        <taxon>Geometroidea</taxon>
        <taxon>Geometridae</taxon>
        <taxon>Larentiinae</taxon>
        <taxon>Operophtera</taxon>
    </lineage>
</organism>
<gene>
    <name evidence="2" type="ORF">OBRU01_17644</name>
</gene>
<feature type="domain" description="SAM" evidence="1">
    <location>
        <begin position="37"/>
        <end position="95"/>
    </location>
</feature>